<reference evidence="2 3" key="1">
    <citation type="journal article" date="2015" name="Genome Announc.">
        <title>Expanding the biotechnology potential of lactobacilli through comparative genomics of 213 strains and associated genera.</title>
        <authorList>
            <person name="Sun Z."/>
            <person name="Harris H.M."/>
            <person name="McCann A."/>
            <person name="Guo C."/>
            <person name="Argimon S."/>
            <person name="Zhang W."/>
            <person name="Yang X."/>
            <person name="Jeffery I.B."/>
            <person name="Cooney J.C."/>
            <person name="Kagawa T.F."/>
            <person name="Liu W."/>
            <person name="Song Y."/>
            <person name="Salvetti E."/>
            <person name="Wrobel A."/>
            <person name="Rasinkangas P."/>
            <person name="Parkhill J."/>
            <person name="Rea M.C."/>
            <person name="O'Sullivan O."/>
            <person name="Ritari J."/>
            <person name="Douillard F.P."/>
            <person name="Paul Ross R."/>
            <person name="Yang R."/>
            <person name="Briner A.E."/>
            <person name="Felis G.E."/>
            <person name="de Vos W.M."/>
            <person name="Barrangou R."/>
            <person name="Klaenhammer T.R."/>
            <person name="Caufield P.W."/>
            <person name="Cui Y."/>
            <person name="Zhang H."/>
            <person name="O'Toole P.W."/>
        </authorList>
    </citation>
    <scope>NUCLEOTIDE SEQUENCE [LARGE SCALE GENOMIC DNA]</scope>
    <source>
        <strain evidence="2 3">DSM 20410</strain>
    </source>
</reference>
<evidence type="ECO:0000313" key="3">
    <source>
        <dbReference type="Proteomes" id="UP000051992"/>
    </source>
</evidence>
<feature type="compositionally biased region" description="Acidic residues" evidence="1">
    <location>
        <begin position="153"/>
        <end position="167"/>
    </location>
</feature>
<evidence type="ECO:0000313" key="2">
    <source>
        <dbReference type="EMBL" id="KRN46701.1"/>
    </source>
</evidence>
<proteinExistence type="predicted"/>
<feature type="region of interest" description="Disordered" evidence="1">
    <location>
        <begin position="145"/>
        <end position="167"/>
    </location>
</feature>
<protein>
    <submittedName>
        <fullName evidence="2">Uncharacterized protein</fullName>
    </submittedName>
</protein>
<comment type="caution">
    <text evidence="2">The sequence shown here is derived from an EMBL/GenBank/DDBJ whole genome shotgun (WGS) entry which is preliminary data.</text>
</comment>
<dbReference type="GeneID" id="86898906"/>
<dbReference type="RefSeq" id="WP_057745880.1">
    <property type="nucleotide sequence ID" value="NZ_BJLU01000002.1"/>
</dbReference>
<accession>A0A0R2HB77</accession>
<sequence>MELEGNALIERLKQDEVVTKTYTAADQSTINLDDLFTFVTVTLEQEQLVSAEIVISGDEPIHLRLESNLINLPLRYVNNISKIVINDPAKEVNLYMIVESPFVSHSKLRIDYAATVSAYLDDFDSVAAKIANYFDEKLALINENEATAKTEAENESTETEQQNDEDA</sequence>
<evidence type="ECO:0000256" key="1">
    <source>
        <dbReference type="SAM" id="MobiDB-lite"/>
    </source>
</evidence>
<dbReference type="PATRIC" id="fig|1629.5.peg.993"/>
<keyword evidence="3" id="KW-1185">Reference proteome</keyword>
<dbReference type="OrthoDB" id="2148857at2"/>
<dbReference type="Proteomes" id="UP000051992">
    <property type="component" value="Unassembled WGS sequence"/>
</dbReference>
<organism evidence="2 3">
    <name type="scientific">Weissella viridescens</name>
    <name type="common">Lactobacillus viridescens</name>
    <dbReference type="NCBI Taxonomy" id="1629"/>
    <lineage>
        <taxon>Bacteria</taxon>
        <taxon>Bacillati</taxon>
        <taxon>Bacillota</taxon>
        <taxon>Bacilli</taxon>
        <taxon>Lactobacillales</taxon>
        <taxon>Lactobacillaceae</taxon>
        <taxon>Weissella</taxon>
    </lineage>
</organism>
<name>A0A0R2HB77_WEIVI</name>
<gene>
    <name evidence="2" type="ORF">IV50_GL000986</name>
</gene>
<dbReference type="EMBL" id="JQBM01000002">
    <property type="protein sequence ID" value="KRN46701.1"/>
    <property type="molecule type" value="Genomic_DNA"/>
</dbReference>
<dbReference type="AlphaFoldDB" id="A0A0R2HB77"/>